<evidence type="ECO:0000313" key="7">
    <source>
        <dbReference type="Proteomes" id="UP000265520"/>
    </source>
</evidence>
<organism evidence="6 7">
    <name type="scientific">Trifolium medium</name>
    <dbReference type="NCBI Taxonomy" id="97028"/>
    <lineage>
        <taxon>Eukaryota</taxon>
        <taxon>Viridiplantae</taxon>
        <taxon>Streptophyta</taxon>
        <taxon>Embryophyta</taxon>
        <taxon>Tracheophyta</taxon>
        <taxon>Spermatophyta</taxon>
        <taxon>Magnoliopsida</taxon>
        <taxon>eudicotyledons</taxon>
        <taxon>Gunneridae</taxon>
        <taxon>Pentapetalae</taxon>
        <taxon>rosids</taxon>
        <taxon>fabids</taxon>
        <taxon>Fabales</taxon>
        <taxon>Fabaceae</taxon>
        <taxon>Papilionoideae</taxon>
        <taxon>50 kb inversion clade</taxon>
        <taxon>NPAAA clade</taxon>
        <taxon>Hologalegina</taxon>
        <taxon>IRL clade</taxon>
        <taxon>Trifolieae</taxon>
        <taxon>Trifolium</taxon>
    </lineage>
</organism>
<keyword evidence="7" id="KW-1185">Reference proteome</keyword>
<dbReference type="PANTHER" id="PTHR31744">
    <property type="entry name" value="PROTEIN CUP-SHAPED COTYLEDON 2-RELATED"/>
    <property type="match status" value="1"/>
</dbReference>
<evidence type="ECO:0000256" key="4">
    <source>
        <dbReference type="ARBA" id="ARBA00023242"/>
    </source>
</evidence>
<feature type="domain" description="NAC" evidence="5">
    <location>
        <begin position="10"/>
        <end position="56"/>
    </location>
</feature>
<dbReference type="AlphaFoldDB" id="A0A392R3T5"/>
<reference evidence="6 7" key="1">
    <citation type="journal article" date="2018" name="Front. Plant Sci.">
        <title>Red Clover (Trifolium pratense) and Zigzag Clover (T. medium) - A Picture of Genomic Similarities and Differences.</title>
        <authorList>
            <person name="Dluhosova J."/>
            <person name="Istvanek J."/>
            <person name="Nedelnik J."/>
            <person name="Repkova J."/>
        </authorList>
    </citation>
    <scope>NUCLEOTIDE SEQUENCE [LARGE SCALE GENOMIC DNA]</scope>
    <source>
        <strain evidence="7">cv. 10/8</strain>
        <tissue evidence="6">Leaf</tissue>
    </source>
</reference>
<evidence type="ECO:0000313" key="6">
    <source>
        <dbReference type="EMBL" id="MCI31223.1"/>
    </source>
</evidence>
<keyword evidence="4" id="KW-0539">Nucleus</keyword>
<dbReference type="InterPro" id="IPR003441">
    <property type="entry name" value="NAC-dom"/>
</dbReference>
<dbReference type="Proteomes" id="UP000265520">
    <property type="component" value="Unassembled WGS sequence"/>
</dbReference>
<evidence type="ECO:0000256" key="2">
    <source>
        <dbReference type="ARBA" id="ARBA00023125"/>
    </source>
</evidence>
<keyword evidence="2" id="KW-0238">DNA-binding</keyword>
<dbReference type="InterPro" id="IPR036093">
    <property type="entry name" value="NAC_dom_sf"/>
</dbReference>
<keyword evidence="1" id="KW-0805">Transcription regulation</keyword>
<dbReference type="EMBL" id="LXQA010185539">
    <property type="protein sequence ID" value="MCI31223.1"/>
    <property type="molecule type" value="Genomic_DNA"/>
</dbReference>
<evidence type="ECO:0000259" key="5">
    <source>
        <dbReference type="PROSITE" id="PS51005"/>
    </source>
</evidence>
<proteinExistence type="predicted"/>
<dbReference type="Gene3D" id="2.170.150.80">
    <property type="entry name" value="NAC domain"/>
    <property type="match status" value="1"/>
</dbReference>
<sequence>MGLRDVGASLPPGFRFYPSDEELVLHYLYKKITNEDVLKGTLEEIDLHTCEPWQLP</sequence>
<dbReference type="PANTHER" id="PTHR31744:SF4">
    <property type="entry name" value="NAC TRANSCRIPTION FACTOR"/>
    <property type="match status" value="1"/>
</dbReference>
<name>A0A392R3T5_9FABA</name>
<dbReference type="SUPFAM" id="SSF101941">
    <property type="entry name" value="NAC domain"/>
    <property type="match status" value="1"/>
</dbReference>
<feature type="non-terminal residue" evidence="6">
    <location>
        <position position="56"/>
    </location>
</feature>
<comment type="caution">
    <text evidence="6">The sequence shown here is derived from an EMBL/GenBank/DDBJ whole genome shotgun (WGS) entry which is preliminary data.</text>
</comment>
<dbReference type="PROSITE" id="PS51005">
    <property type="entry name" value="NAC"/>
    <property type="match status" value="1"/>
</dbReference>
<accession>A0A392R3T5</accession>
<dbReference type="GO" id="GO:0003677">
    <property type="term" value="F:DNA binding"/>
    <property type="evidence" value="ECO:0007669"/>
    <property type="project" value="UniProtKB-KW"/>
</dbReference>
<keyword evidence="3" id="KW-0804">Transcription</keyword>
<evidence type="ECO:0000256" key="1">
    <source>
        <dbReference type="ARBA" id="ARBA00023015"/>
    </source>
</evidence>
<dbReference type="Pfam" id="PF02365">
    <property type="entry name" value="NAM"/>
    <property type="match status" value="1"/>
</dbReference>
<evidence type="ECO:0000256" key="3">
    <source>
        <dbReference type="ARBA" id="ARBA00023163"/>
    </source>
</evidence>
<protein>
    <submittedName>
        <fullName evidence="6">NAC domain-containing protein 21 22-like</fullName>
    </submittedName>
</protein>
<dbReference type="GO" id="GO:0006355">
    <property type="term" value="P:regulation of DNA-templated transcription"/>
    <property type="evidence" value="ECO:0007669"/>
    <property type="project" value="InterPro"/>
</dbReference>